<dbReference type="PANTHER" id="PTHR30294:SF29">
    <property type="entry name" value="MULTIDRUG ABC TRANSPORTER PERMEASE YBHS-RELATED"/>
    <property type="match status" value="1"/>
</dbReference>
<evidence type="ECO:0000256" key="4">
    <source>
        <dbReference type="ARBA" id="ARBA00022989"/>
    </source>
</evidence>
<keyword evidence="9" id="KW-1185">Reference proteome</keyword>
<dbReference type="KEGG" id="pbv:AR543_05225"/>
<dbReference type="RefSeq" id="WP_060532421.1">
    <property type="nucleotide sequence ID" value="NZ_CP013023.1"/>
</dbReference>
<protein>
    <submittedName>
        <fullName evidence="8">ABC transporter permease</fullName>
    </submittedName>
</protein>
<keyword evidence="2" id="KW-1003">Cell membrane</keyword>
<dbReference type="InterPro" id="IPR013525">
    <property type="entry name" value="ABC2_TM"/>
</dbReference>
<dbReference type="GO" id="GO:0005886">
    <property type="term" value="C:plasma membrane"/>
    <property type="evidence" value="ECO:0007669"/>
    <property type="project" value="UniProtKB-SubCell"/>
</dbReference>
<dbReference type="Pfam" id="PF12698">
    <property type="entry name" value="ABC2_membrane_3"/>
    <property type="match status" value="1"/>
</dbReference>
<evidence type="ECO:0000313" key="8">
    <source>
        <dbReference type="EMBL" id="ANF95472.1"/>
    </source>
</evidence>
<proteinExistence type="predicted"/>
<keyword evidence="5 6" id="KW-0472">Membrane</keyword>
<evidence type="ECO:0000256" key="1">
    <source>
        <dbReference type="ARBA" id="ARBA00004651"/>
    </source>
</evidence>
<organism evidence="8 9">
    <name type="scientific">Paenibacillus bovis</name>
    <dbReference type="NCBI Taxonomy" id="1616788"/>
    <lineage>
        <taxon>Bacteria</taxon>
        <taxon>Bacillati</taxon>
        <taxon>Bacillota</taxon>
        <taxon>Bacilli</taxon>
        <taxon>Bacillales</taxon>
        <taxon>Paenibacillaceae</taxon>
        <taxon>Paenibacillus</taxon>
    </lineage>
</organism>
<evidence type="ECO:0000256" key="5">
    <source>
        <dbReference type="ARBA" id="ARBA00023136"/>
    </source>
</evidence>
<feature type="transmembrane region" description="Helical" evidence="6">
    <location>
        <begin position="343"/>
        <end position="363"/>
    </location>
</feature>
<feature type="transmembrane region" description="Helical" evidence="6">
    <location>
        <begin position="266"/>
        <end position="290"/>
    </location>
</feature>
<dbReference type="OrthoDB" id="9768837at2"/>
<evidence type="ECO:0000256" key="2">
    <source>
        <dbReference type="ARBA" id="ARBA00022475"/>
    </source>
</evidence>
<dbReference type="AlphaFoldDB" id="A0A172ZDN5"/>
<reference evidence="9" key="1">
    <citation type="submission" date="2015-10" db="EMBL/GenBank/DDBJ databases">
        <title>Genome of Paenibacillus bovis sp. nov.</title>
        <authorList>
            <person name="Wu Z."/>
            <person name="Gao C."/>
            <person name="Liu Z."/>
            <person name="Zheng H."/>
        </authorList>
    </citation>
    <scope>NUCLEOTIDE SEQUENCE [LARGE SCALE GENOMIC DNA]</scope>
    <source>
        <strain evidence="9">BD3526</strain>
    </source>
</reference>
<reference evidence="8 9" key="2">
    <citation type="journal article" date="2016" name="Int. J. Syst. Evol. Microbiol.">
        <title>Paenibacillus bovis sp. nov., isolated from raw yak (Bos grunniens) milk.</title>
        <authorList>
            <person name="Gao C."/>
            <person name="Han J."/>
            <person name="Liu Z."/>
            <person name="Xu X."/>
            <person name="Hang F."/>
            <person name="Wu Z."/>
        </authorList>
    </citation>
    <scope>NUCLEOTIDE SEQUENCE [LARGE SCALE GENOMIC DNA]</scope>
    <source>
        <strain evidence="8 9">BD3526</strain>
    </source>
</reference>
<evidence type="ECO:0000313" key="9">
    <source>
        <dbReference type="Proteomes" id="UP000078148"/>
    </source>
</evidence>
<evidence type="ECO:0000259" key="7">
    <source>
        <dbReference type="Pfam" id="PF12698"/>
    </source>
</evidence>
<feature type="transmembrane region" description="Helical" evidence="6">
    <location>
        <begin position="216"/>
        <end position="237"/>
    </location>
</feature>
<dbReference type="GO" id="GO:0140359">
    <property type="term" value="F:ABC-type transporter activity"/>
    <property type="evidence" value="ECO:0007669"/>
    <property type="project" value="InterPro"/>
</dbReference>
<name>A0A172ZDN5_9BACL</name>
<dbReference type="Proteomes" id="UP000078148">
    <property type="component" value="Chromosome"/>
</dbReference>
<comment type="subcellular location">
    <subcellularLocation>
        <location evidence="1">Cell membrane</location>
        <topology evidence="1">Multi-pass membrane protein</topology>
    </subcellularLocation>
</comment>
<dbReference type="STRING" id="1616788.AR543_05225"/>
<dbReference type="PANTHER" id="PTHR30294">
    <property type="entry name" value="MEMBRANE COMPONENT OF ABC TRANSPORTER YHHJ-RELATED"/>
    <property type="match status" value="1"/>
</dbReference>
<feature type="transmembrane region" description="Helical" evidence="6">
    <location>
        <begin position="311"/>
        <end position="337"/>
    </location>
</feature>
<feature type="transmembrane region" description="Helical" evidence="6">
    <location>
        <begin position="399"/>
        <end position="420"/>
    </location>
</feature>
<sequence length="448" mass="49265">MNKLGAVIGFTYRNKTKTKSFRWTTFILLLLLVVGLNIPYFIQLFSGQSDKDLVRIGIASGSYQQIAGQIKEAADKTAATKPVAANNTDNAGAAEVNALRGTGVTRIEWQAEPADPAKLRKQIEAGKLDGYLQLQKPAAGEIFPSITYISEKNNASVQAMLQAAAQTAKVRSVTSGQLTEAQLNEIGTPVNLTRIALDNMKGADGKSGALTMENYILVYLLLILFFISLTMTGNMIASEITAEKSSRVMEILITSVSPLTQMFGKIIGIFLVGLTQMGLYALVFIVHLMLPYYQQVLAQFDIHISNLSWEVAVLGLVYYVLGYFLYSTLYAAVGSIVSRTEDLGQAVSLLTVLTLAAFYIGIFSMTNPDSMLMKISSYIPFFSPTTAIVRIGLGNMPWWELTISLLILVIAIFIFGWLSAKIYRTGVLMYGKRPSWKEIRKAMKAYKI</sequence>
<accession>A0A172ZDN5</accession>
<keyword evidence="3 6" id="KW-0812">Transmembrane</keyword>
<dbReference type="EMBL" id="CP013023">
    <property type="protein sequence ID" value="ANF95472.1"/>
    <property type="molecule type" value="Genomic_DNA"/>
</dbReference>
<evidence type="ECO:0000256" key="6">
    <source>
        <dbReference type="SAM" id="Phobius"/>
    </source>
</evidence>
<gene>
    <name evidence="8" type="ORF">AR543_05225</name>
</gene>
<feature type="transmembrane region" description="Helical" evidence="6">
    <location>
        <begin position="20"/>
        <end position="42"/>
    </location>
</feature>
<evidence type="ECO:0000256" key="3">
    <source>
        <dbReference type="ARBA" id="ARBA00022692"/>
    </source>
</evidence>
<feature type="domain" description="ABC-2 type transporter transmembrane" evidence="7">
    <location>
        <begin position="19"/>
        <end position="420"/>
    </location>
</feature>
<keyword evidence="4 6" id="KW-1133">Transmembrane helix</keyword>
<dbReference type="InterPro" id="IPR051449">
    <property type="entry name" value="ABC-2_transporter_component"/>
</dbReference>